<dbReference type="PANTHER" id="PTHR35923:SF2">
    <property type="entry name" value="ENDOGLUCANASE"/>
    <property type="match status" value="1"/>
</dbReference>
<evidence type="ECO:0000313" key="5">
    <source>
        <dbReference type="Proteomes" id="UP000006643"/>
    </source>
</evidence>
<dbReference type="EMBL" id="DS028161">
    <property type="protein sequence ID" value="EEY65029.1"/>
    <property type="molecule type" value="Genomic_DNA"/>
</dbReference>
<dbReference type="InterPro" id="IPR043502">
    <property type="entry name" value="DNA/RNA_pol_sf"/>
</dbReference>
<dbReference type="GO" id="GO:0030245">
    <property type="term" value="P:cellulose catabolic process"/>
    <property type="evidence" value="ECO:0007669"/>
    <property type="project" value="UniProtKB-KW"/>
</dbReference>
<accession>D0NTR7</accession>
<keyword evidence="2" id="KW-0119">Carbohydrate metabolism</keyword>
<dbReference type="Proteomes" id="UP000006643">
    <property type="component" value="Unassembled WGS sequence"/>
</dbReference>
<dbReference type="GeneID" id="9465191"/>
<dbReference type="Gene3D" id="3.30.70.270">
    <property type="match status" value="1"/>
</dbReference>
<sequence length="602" mass="67400">MMERNIEAVNDPTNAGFAAKTQQYNGRCRQLDPQHQVPESSLISTAEDRAISTKNYMSLLTSVLACRQIGVLLSLHTLTTTDNGGLWYSESITQTEDICSKTFWNVIGLDLKNERGLQKINEYPSNSMLANHISATMDNVFGFIVDNTSTALLLVENGWAGGFVWSLNPETSSGGRKQQTDMTTEADEAFLPEQVRVPQPFFSVVNAPKVASIAREALVERIKLRKANEGHVKERYKDIKDDVTAVMRSGNSSFDEYLLDTLGEHFRDELHMDMKNMNIDPRNKVRIELDYRFPEAKTVIKKLYSLPVECSTIPGDSGELLLGNDLLLFLGIDVKRQIDMLAVPFAADTDGDEFDDADEPTIGIDGLKDDDMQGSPEIRRFVDDFNSKLIELGWVYENQATRWACPARSVRKGAGEFRQTAGYKPVNALVEAIVGVMPDLSTDFSDIEGAVFFRLFDFMEGYWQLALTEASNSVKLVFPVEHATIFQLYCEHRNLFCIFAPGAGVKKHIGGQLPRLRLKGNRDNPKQRKFLELPEQPSQHRTLASCNESQRAETDVHSSRLKLYADSSLQITAEIRKHVAAQGKILACFEEEALDSRSSGSD</sequence>
<dbReference type="InParanoid" id="D0NTR7"/>
<dbReference type="Gene3D" id="3.10.10.10">
    <property type="entry name" value="HIV Type 1 Reverse Transcriptase, subunit A, domain 1"/>
    <property type="match status" value="1"/>
</dbReference>
<proteinExistence type="predicted"/>
<dbReference type="SUPFAM" id="SSF56672">
    <property type="entry name" value="DNA/RNA polymerases"/>
    <property type="match status" value="1"/>
</dbReference>
<keyword evidence="1" id="KW-0136">Cellulose degradation</keyword>
<evidence type="ECO:0000256" key="1">
    <source>
        <dbReference type="ARBA" id="ARBA00023001"/>
    </source>
</evidence>
<gene>
    <name evidence="4" type="ORF">PITG_16486</name>
</gene>
<dbReference type="GO" id="GO:0016787">
    <property type="term" value="F:hydrolase activity"/>
    <property type="evidence" value="ECO:0007669"/>
    <property type="project" value="UniProtKB-KW"/>
</dbReference>
<protein>
    <submittedName>
        <fullName evidence="4">Glycoside hydrolase, putative</fullName>
    </submittedName>
</protein>
<evidence type="ECO:0000256" key="2">
    <source>
        <dbReference type="ARBA" id="ARBA00023277"/>
    </source>
</evidence>
<dbReference type="eggNOG" id="ENOG502QUB5">
    <property type="taxonomic scope" value="Eukaryota"/>
</dbReference>
<dbReference type="InterPro" id="IPR043128">
    <property type="entry name" value="Rev_trsase/Diguanyl_cyclase"/>
</dbReference>
<dbReference type="OrthoDB" id="126235at2759"/>
<dbReference type="VEuPathDB" id="FungiDB:PITG_16486"/>
<organism evidence="4 5">
    <name type="scientific">Phytophthora infestans (strain T30-4)</name>
    <name type="common">Potato late blight agent</name>
    <dbReference type="NCBI Taxonomy" id="403677"/>
    <lineage>
        <taxon>Eukaryota</taxon>
        <taxon>Sar</taxon>
        <taxon>Stramenopiles</taxon>
        <taxon>Oomycota</taxon>
        <taxon>Peronosporomycetes</taxon>
        <taxon>Peronosporales</taxon>
        <taxon>Peronosporaceae</taxon>
        <taxon>Phytophthora</taxon>
    </lineage>
</organism>
<evidence type="ECO:0000313" key="4">
    <source>
        <dbReference type="EMBL" id="EEY65029.1"/>
    </source>
</evidence>
<keyword evidence="4" id="KW-0378">Hydrolase</keyword>
<name>D0NTR7_PHYIT</name>
<reference evidence="5" key="1">
    <citation type="journal article" date="2009" name="Nature">
        <title>Genome sequence and analysis of the Irish potato famine pathogen Phytophthora infestans.</title>
        <authorList>
            <consortium name="The Broad Institute Genome Sequencing Platform"/>
            <person name="Haas B.J."/>
            <person name="Kamoun S."/>
            <person name="Zody M.C."/>
            <person name="Jiang R.H."/>
            <person name="Handsaker R.E."/>
            <person name="Cano L.M."/>
            <person name="Grabherr M."/>
            <person name="Kodira C.D."/>
            <person name="Raffaele S."/>
            <person name="Torto-Alalibo T."/>
            <person name="Bozkurt T.O."/>
            <person name="Ah-Fong A.M."/>
            <person name="Alvarado L."/>
            <person name="Anderson V.L."/>
            <person name="Armstrong M.R."/>
            <person name="Avrova A."/>
            <person name="Baxter L."/>
            <person name="Beynon J."/>
            <person name="Boevink P.C."/>
            <person name="Bollmann S.R."/>
            <person name="Bos J.I."/>
            <person name="Bulone V."/>
            <person name="Cai G."/>
            <person name="Cakir C."/>
            <person name="Carrington J.C."/>
            <person name="Chawner M."/>
            <person name="Conti L."/>
            <person name="Costanzo S."/>
            <person name="Ewan R."/>
            <person name="Fahlgren N."/>
            <person name="Fischbach M.A."/>
            <person name="Fugelstad J."/>
            <person name="Gilroy E.M."/>
            <person name="Gnerre S."/>
            <person name="Green P.J."/>
            <person name="Grenville-Briggs L.J."/>
            <person name="Griffith J."/>
            <person name="Grunwald N.J."/>
            <person name="Horn K."/>
            <person name="Horner N.R."/>
            <person name="Hu C.H."/>
            <person name="Huitema E."/>
            <person name="Jeong D.H."/>
            <person name="Jones A.M."/>
            <person name="Jones J.D."/>
            <person name="Jones R.W."/>
            <person name="Karlsson E.K."/>
            <person name="Kunjeti S.G."/>
            <person name="Lamour K."/>
            <person name="Liu Z."/>
            <person name="Ma L."/>
            <person name="Maclean D."/>
            <person name="Chibucos M.C."/>
            <person name="McDonald H."/>
            <person name="McWalters J."/>
            <person name="Meijer H.J."/>
            <person name="Morgan W."/>
            <person name="Morris P.F."/>
            <person name="Munro C.A."/>
            <person name="O'Neill K."/>
            <person name="Ospina-Giraldo M."/>
            <person name="Pinzon A."/>
            <person name="Pritchard L."/>
            <person name="Ramsahoye B."/>
            <person name="Ren Q."/>
            <person name="Restrepo S."/>
            <person name="Roy S."/>
            <person name="Sadanandom A."/>
            <person name="Savidor A."/>
            <person name="Schornack S."/>
            <person name="Schwartz D.C."/>
            <person name="Schumann U.D."/>
            <person name="Schwessinger B."/>
            <person name="Seyer L."/>
            <person name="Sharpe T."/>
            <person name="Silvar C."/>
            <person name="Song J."/>
            <person name="Studholme D.J."/>
            <person name="Sykes S."/>
            <person name="Thines M."/>
            <person name="van de Vondervoort P.J."/>
            <person name="Phuntumart V."/>
            <person name="Wawra S."/>
            <person name="Weide R."/>
            <person name="Win J."/>
            <person name="Young C."/>
            <person name="Zhou S."/>
            <person name="Fry W."/>
            <person name="Meyers B.C."/>
            <person name="van West P."/>
            <person name="Ristaino J."/>
            <person name="Govers F."/>
            <person name="Birch P.R."/>
            <person name="Whisson S.C."/>
            <person name="Judelson H.S."/>
            <person name="Nusbaum C."/>
        </authorList>
    </citation>
    <scope>NUCLEOTIDE SEQUENCE [LARGE SCALE GENOMIC DNA]</scope>
    <source>
        <strain evidence="5">T30-4</strain>
    </source>
</reference>
<dbReference type="HOGENOM" id="CLU_453809_0_0_1"/>
<dbReference type="KEGG" id="pif:PITG_16486"/>
<dbReference type="PANTHER" id="PTHR35923">
    <property type="entry name" value="MAJOR EXTRACELLULAR ENDOGLUCANASE"/>
    <property type="match status" value="1"/>
</dbReference>
<keyword evidence="3" id="KW-0624">Polysaccharide degradation</keyword>
<evidence type="ECO:0000256" key="3">
    <source>
        <dbReference type="ARBA" id="ARBA00023326"/>
    </source>
</evidence>
<dbReference type="AlphaFoldDB" id="D0NTR7"/>
<dbReference type="RefSeq" id="XP_002897517.1">
    <property type="nucleotide sequence ID" value="XM_002897471.1"/>
</dbReference>
<keyword evidence="5" id="KW-1185">Reference proteome</keyword>